<dbReference type="Proteomes" id="UP001055879">
    <property type="component" value="Linkage Group LG03"/>
</dbReference>
<comment type="caution">
    <text evidence="1">The sequence shown here is derived from an EMBL/GenBank/DDBJ whole genome shotgun (WGS) entry which is preliminary data.</text>
</comment>
<evidence type="ECO:0000313" key="1">
    <source>
        <dbReference type="EMBL" id="KAI3746581.1"/>
    </source>
</evidence>
<accession>A0ACB9DJB8</accession>
<reference evidence="1 2" key="2">
    <citation type="journal article" date="2022" name="Mol. Ecol. Resour.">
        <title>The genomes of chicory, endive, great burdock and yacon provide insights into Asteraceae paleo-polyploidization history and plant inulin production.</title>
        <authorList>
            <person name="Fan W."/>
            <person name="Wang S."/>
            <person name="Wang H."/>
            <person name="Wang A."/>
            <person name="Jiang F."/>
            <person name="Liu H."/>
            <person name="Zhao H."/>
            <person name="Xu D."/>
            <person name="Zhang Y."/>
        </authorList>
    </citation>
    <scope>NUCLEOTIDE SEQUENCE [LARGE SCALE GENOMIC DNA]</scope>
    <source>
        <strain evidence="2">cv. Niubang</strain>
    </source>
</reference>
<protein>
    <submittedName>
        <fullName evidence="1">Uncharacterized protein</fullName>
    </submittedName>
</protein>
<proteinExistence type="predicted"/>
<keyword evidence="2" id="KW-1185">Reference proteome</keyword>
<reference evidence="2" key="1">
    <citation type="journal article" date="2022" name="Mol. Ecol. Resour.">
        <title>The genomes of chicory, endive, great burdock and yacon provide insights into Asteraceae palaeo-polyploidization history and plant inulin production.</title>
        <authorList>
            <person name="Fan W."/>
            <person name="Wang S."/>
            <person name="Wang H."/>
            <person name="Wang A."/>
            <person name="Jiang F."/>
            <person name="Liu H."/>
            <person name="Zhao H."/>
            <person name="Xu D."/>
            <person name="Zhang Y."/>
        </authorList>
    </citation>
    <scope>NUCLEOTIDE SEQUENCE [LARGE SCALE GENOMIC DNA]</scope>
    <source>
        <strain evidence="2">cv. Niubang</strain>
    </source>
</reference>
<name>A0ACB9DJB8_ARCLA</name>
<gene>
    <name evidence="1" type="ORF">L6452_09016</name>
</gene>
<sequence>MSSIVTVRCGHCANLLSVNTGALLQTTTYHQKQLSSNDDKAQYGGSGSSSFQSVEPQGPRIPAICPPEKRQRLPSAYNRFIKEEIKRIKALNPEISHREAFSTAAKNMKELESKKLYNTDTTVDTTVIKLCVAESSTSNPKFVENVWNPTVAVMPLRSCLSENYTELLPSYKWVNDDESWVSVYESSV</sequence>
<dbReference type="EMBL" id="CM042049">
    <property type="protein sequence ID" value="KAI3746581.1"/>
    <property type="molecule type" value="Genomic_DNA"/>
</dbReference>
<organism evidence="1 2">
    <name type="scientific">Arctium lappa</name>
    <name type="common">Greater burdock</name>
    <name type="synonym">Lappa major</name>
    <dbReference type="NCBI Taxonomy" id="4217"/>
    <lineage>
        <taxon>Eukaryota</taxon>
        <taxon>Viridiplantae</taxon>
        <taxon>Streptophyta</taxon>
        <taxon>Embryophyta</taxon>
        <taxon>Tracheophyta</taxon>
        <taxon>Spermatophyta</taxon>
        <taxon>Magnoliopsida</taxon>
        <taxon>eudicotyledons</taxon>
        <taxon>Gunneridae</taxon>
        <taxon>Pentapetalae</taxon>
        <taxon>asterids</taxon>
        <taxon>campanulids</taxon>
        <taxon>Asterales</taxon>
        <taxon>Asteraceae</taxon>
        <taxon>Carduoideae</taxon>
        <taxon>Cardueae</taxon>
        <taxon>Arctiinae</taxon>
        <taxon>Arctium</taxon>
    </lineage>
</organism>
<evidence type="ECO:0000313" key="2">
    <source>
        <dbReference type="Proteomes" id="UP001055879"/>
    </source>
</evidence>